<feature type="region of interest" description="Disordered" evidence="1">
    <location>
        <begin position="72"/>
        <end position="131"/>
    </location>
</feature>
<protein>
    <recommendedName>
        <fullName evidence="2">SAM domain-containing protein</fullName>
    </recommendedName>
</protein>
<evidence type="ECO:0000313" key="4">
    <source>
        <dbReference type="Proteomes" id="UP000708208"/>
    </source>
</evidence>
<dbReference type="InterPro" id="IPR001660">
    <property type="entry name" value="SAM"/>
</dbReference>
<feature type="compositionally biased region" description="Low complexity" evidence="1">
    <location>
        <begin position="79"/>
        <end position="90"/>
    </location>
</feature>
<feature type="compositionally biased region" description="Low complexity" evidence="1">
    <location>
        <begin position="106"/>
        <end position="115"/>
    </location>
</feature>
<proteinExistence type="predicted"/>
<dbReference type="GO" id="GO:0042393">
    <property type="term" value="F:histone binding"/>
    <property type="evidence" value="ECO:0007669"/>
    <property type="project" value="TreeGrafter"/>
</dbReference>
<feature type="compositionally biased region" description="Low complexity" evidence="1">
    <location>
        <begin position="198"/>
        <end position="220"/>
    </location>
</feature>
<dbReference type="Pfam" id="PF00536">
    <property type="entry name" value="SAM_1"/>
    <property type="match status" value="1"/>
</dbReference>
<dbReference type="EMBL" id="CAJVCH010011372">
    <property type="protein sequence ID" value="CAG7670267.1"/>
    <property type="molecule type" value="Genomic_DNA"/>
</dbReference>
<evidence type="ECO:0000259" key="2">
    <source>
        <dbReference type="PROSITE" id="PS50105"/>
    </source>
</evidence>
<dbReference type="PANTHER" id="PTHR12247">
    <property type="entry name" value="POLYCOMB GROUP PROTEIN"/>
    <property type="match status" value="1"/>
</dbReference>
<dbReference type="Proteomes" id="UP000708208">
    <property type="component" value="Unassembled WGS sequence"/>
</dbReference>
<dbReference type="PANTHER" id="PTHR12247:SF138">
    <property type="entry name" value="POLYHOMEOTIC DISTAL, ISOFORM A-RELATED"/>
    <property type="match status" value="1"/>
</dbReference>
<dbReference type="InterPro" id="IPR050548">
    <property type="entry name" value="PcG_chromatin_remod_factors"/>
</dbReference>
<dbReference type="OrthoDB" id="6433810at2759"/>
<dbReference type="AlphaFoldDB" id="A0A8J2NHC8"/>
<gene>
    <name evidence="3" type="ORF">AFUS01_LOCUS2023</name>
</gene>
<dbReference type="GO" id="GO:0045892">
    <property type="term" value="P:negative regulation of DNA-templated transcription"/>
    <property type="evidence" value="ECO:0007669"/>
    <property type="project" value="TreeGrafter"/>
</dbReference>
<dbReference type="SMART" id="SM00454">
    <property type="entry name" value="SAM"/>
    <property type="match status" value="1"/>
</dbReference>
<accession>A0A8J2NHC8</accession>
<feature type="region of interest" description="Disordered" evidence="1">
    <location>
        <begin position="196"/>
        <end position="220"/>
    </location>
</feature>
<evidence type="ECO:0000313" key="3">
    <source>
        <dbReference type="EMBL" id="CAG7670267.1"/>
    </source>
</evidence>
<name>A0A8J2NHC8_9HEXA</name>
<sequence>MNKRLEKLKSKEEKVSKLGLSLSQQSISDENNQQHLRDHLNLLVLLKSVMTELDSSSPVIWPSWCYGSENGQDDEKPALTSNNSSGLNLNEKPNKRRRKEAERSSPSESVQSDSEIGIKRSPPPPHHRNYSDFMRSLAAKYNNLPIEPPVPQPATIFSRQQLENNRFLKQSLIDMSSTTALLHLVRSADLKKYHQTPLDLTNNNNNNSINNNSTSNSKKDSNCCSSQEVTAILNWSVDDVCRFVSTIDLCKEYAESFRSQSIDGSGLPLLTEEHLIGMGMKLGPALKFKSVLRRRLGNCIICQHCPHCHHTLVSEDISEEMRTKLVCYDDYQMNYQISQFHIAL</sequence>
<evidence type="ECO:0000256" key="1">
    <source>
        <dbReference type="SAM" id="MobiDB-lite"/>
    </source>
</evidence>
<comment type="caution">
    <text evidence="3">The sequence shown here is derived from an EMBL/GenBank/DDBJ whole genome shotgun (WGS) entry which is preliminary data.</text>
</comment>
<keyword evidence="4" id="KW-1185">Reference proteome</keyword>
<feature type="domain" description="SAM" evidence="2">
    <location>
        <begin position="235"/>
        <end position="280"/>
    </location>
</feature>
<reference evidence="3" key="1">
    <citation type="submission" date="2021-06" db="EMBL/GenBank/DDBJ databases">
        <authorList>
            <person name="Hodson N. C."/>
            <person name="Mongue J. A."/>
            <person name="Jaron S. K."/>
        </authorList>
    </citation>
    <scope>NUCLEOTIDE SEQUENCE</scope>
</reference>
<dbReference type="GO" id="GO:0003682">
    <property type="term" value="F:chromatin binding"/>
    <property type="evidence" value="ECO:0007669"/>
    <property type="project" value="TreeGrafter"/>
</dbReference>
<organism evidence="3 4">
    <name type="scientific">Allacma fusca</name>
    <dbReference type="NCBI Taxonomy" id="39272"/>
    <lineage>
        <taxon>Eukaryota</taxon>
        <taxon>Metazoa</taxon>
        <taxon>Ecdysozoa</taxon>
        <taxon>Arthropoda</taxon>
        <taxon>Hexapoda</taxon>
        <taxon>Collembola</taxon>
        <taxon>Symphypleona</taxon>
        <taxon>Sminthuridae</taxon>
        <taxon>Allacma</taxon>
    </lineage>
</organism>
<dbReference type="GO" id="GO:0035102">
    <property type="term" value="C:PRC1 complex"/>
    <property type="evidence" value="ECO:0007669"/>
    <property type="project" value="TreeGrafter"/>
</dbReference>
<dbReference type="PROSITE" id="PS50105">
    <property type="entry name" value="SAM_DOMAIN"/>
    <property type="match status" value="1"/>
</dbReference>